<accession>A0A540NJN9</accession>
<dbReference type="Proteomes" id="UP000315295">
    <property type="component" value="Unassembled WGS sequence"/>
</dbReference>
<dbReference type="PANTHER" id="PTHR10627:SF68">
    <property type="entry name" value="F26K24.15 PROTEIN-RELATED"/>
    <property type="match status" value="1"/>
</dbReference>
<dbReference type="CDD" id="cd09487">
    <property type="entry name" value="SAM_superfamily"/>
    <property type="match status" value="1"/>
</dbReference>
<name>A0A540NJN9_MALBA</name>
<comment type="caution">
    <text evidence="4">The sequence shown here is derived from an EMBL/GenBank/DDBJ whole genome shotgun (WGS) entry which is preliminary data.</text>
</comment>
<dbReference type="EMBL" id="VIEB01000036">
    <property type="protein sequence ID" value="TQE10843.1"/>
    <property type="molecule type" value="Genomic_DNA"/>
</dbReference>
<feature type="compositionally biased region" description="Polar residues" evidence="2">
    <location>
        <begin position="1"/>
        <end position="41"/>
    </location>
</feature>
<evidence type="ECO:0000256" key="1">
    <source>
        <dbReference type="ARBA" id="ARBA00022737"/>
    </source>
</evidence>
<organism evidence="4 5">
    <name type="scientific">Malus baccata</name>
    <name type="common">Siberian crab apple</name>
    <name type="synonym">Pyrus baccata</name>
    <dbReference type="NCBI Taxonomy" id="106549"/>
    <lineage>
        <taxon>Eukaryota</taxon>
        <taxon>Viridiplantae</taxon>
        <taxon>Streptophyta</taxon>
        <taxon>Embryophyta</taxon>
        <taxon>Tracheophyta</taxon>
        <taxon>Spermatophyta</taxon>
        <taxon>Magnoliopsida</taxon>
        <taxon>eudicotyledons</taxon>
        <taxon>Gunneridae</taxon>
        <taxon>Pentapetalae</taxon>
        <taxon>rosids</taxon>
        <taxon>fabids</taxon>
        <taxon>Rosales</taxon>
        <taxon>Rosaceae</taxon>
        <taxon>Amygdaloideae</taxon>
        <taxon>Maleae</taxon>
        <taxon>Malus</taxon>
    </lineage>
</organism>
<evidence type="ECO:0000313" key="4">
    <source>
        <dbReference type="EMBL" id="TQE10843.1"/>
    </source>
</evidence>
<dbReference type="STRING" id="106549.A0A540NJN9"/>
<evidence type="ECO:0000259" key="3">
    <source>
        <dbReference type="PROSITE" id="PS50105"/>
    </source>
</evidence>
<protein>
    <recommendedName>
        <fullName evidence="3">SAM domain-containing protein</fullName>
    </recommendedName>
</protein>
<reference evidence="4 5" key="1">
    <citation type="journal article" date="2019" name="G3 (Bethesda)">
        <title>Sequencing of a Wild Apple (Malus baccata) Genome Unravels the Differences Between Cultivated and Wild Apple Species Regarding Disease Resistance and Cold Tolerance.</title>
        <authorList>
            <person name="Chen X."/>
        </authorList>
    </citation>
    <scope>NUCLEOTIDE SEQUENCE [LARGE SCALE GENOMIC DNA]</scope>
    <source>
        <strain evidence="5">cv. Shandingzi</strain>
        <tissue evidence="4">Leaves</tissue>
    </source>
</reference>
<dbReference type="Gene3D" id="1.10.150.50">
    <property type="entry name" value="Transcription Factor, Ets-1"/>
    <property type="match status" value="1"/>
</dbReference>
<keyword evidence="5" id="KW-1185">Reference proteome</keyword>
<dbReference type="SMART" id="SM00454">
    <property type="entry name" value="SAM"/>
    <property type="match status" value="1"/>
</dbReference>
<dbReference type="Pfam" id="PF07647">
    <property type="entry name" value="SAM_2"/>
    <property type="match status" value="1"/>
</dbReference>
<feature type="domain" description="SAM" evidence="3">
    <location>
        <begin position="285"/>
        <end position="343"/>
    </location>
</feature>
<dbReference type="PANTHER" id="PTHR10627">
    <property type="entry name" value="SCP160"/>
    <property type="match status" value="1"/>
</dbReference>
<evidence type="ECO:0000256" key="2">
    <source>
        <dbReference type="SAM" id="MobiDB-lite"/>
    </source>
</evidence>
<dbReference type="PROSITE" id="PS50105">
    <property type="entry name" value="SAM_DOMAIN"/>
    <property type="match status" value="1"/>
</dbReference>
<feature type="region of interest" description="Disordered" evidence="2">
    <location>
        <begin position="1"/>
        <end position="81"/>
    </location>
</feature>
<proteinExistence type="predicted"/>
<dbReference type="InterPro" id="IPR001660">
    <property type="entry name" value="SAM"/>
</dbReference>
<evidence type="ECO:0000313" key="5">
    <source>
        <dbReference type="Proteomes" id="UP000315295"/>
    </source>
</evidence>
<feature type="compositionally biased region" description="Basic and acidic residues" evidence="2">
    <location>
        <begin position="159"/>
        <end position="169"/>
    </location>
</feature>
<dbReference type="AlphaFoldDB" id="A0A540NJN9"/>
<gene>
    <name evidence="4" type="ORF">C1H46_003543</name>
</gene>
<sequence>MISPAPINSTAVGGGSTDSIPLNQKIQASAAANPTETQTHPPNRPDPSPVRSKIQRSKAEKQSSNCRPITPPPPPAFSTGSLLMDEKRQMRLGVALHKKNTFAGGLIESSNSDNDPDLQDSWVIVEKQRVRIVIPPLPVATKSPPPNPGPVQLRPVAREAEGNESRFPVETETCPKTTSVHEQKKIKSLAPKRVVQVTRKSPAAEYVSTFPKPMKRDLRMELRNPDQIATSESHRTLGVSKTSKAIIQPRRLRRGPSIFTDQGMLLNQKLRALNLERKLQGAGGLSRWLASLGLGQFVRIFKRKGLGKVQLVNLTMKKLKDMGASAVGPRRKLMHAIDCFCQPCLSKKHSGIHLGPS</sequence>
<dbReference type="SUPFAM" id="SSF47769">
    <property type="entry name" value="SAM/Pointed domain"/>
    <property type="match status" value="1"/>
</dbReference>
<keyword evidence="1" id="KW-0677">Repeat</keyword>
<dbReference type="InterPro" id="IPR013761">
    <property type="entry name" value="SAM/pointed_sf"/>
</dbReference>
<feature type="region of interest" description="Disordered" evidence="2">
    <location>
        <begin position="159"/>
        <end position="182"/>
    </location>
</feature>